<feature type="region of interest" description="Leucine repeat I (LRI)" evidence="3">
    <location>
        <begin position="339"/>
        <end position="399"/>
    </location>
</feature>
<feature type="region of interest" description="Leucine repeat II (LRII)" evidence="3">
    <location>
        <begin position="1872"/>
        <end position="1904"/>
    </location>
</feature>
<keyword evidence="1" id="KW-0805">Transcription regulation</keyword>
<reference evidence="5" key="1">
    <citation type="submission" date="2020-10" db="EMBL/GenBank/DDBJ databases">
        <authorList>
            <person name="Han B."/>
            <person name="Lu T."/>
            <person name="Zhao Q."/>
            <person name="Huang X."/>
            <person name="Zhao Y."/>
        </authorList>
    </citation>
    <scope>NUCLEOTIDE SEQUENCE</scope>
</reference>
<feature type="compositionally biased region" description="Low complexity" evidence="4">
    <location>
        <begin position="82"/>
        <end position="134"/>
    </location>
</feature>
<feature type="region of interest" description="Leucine repeat II (LRII)" evidence="3">
    <location>
        <begin position="499"/>
        <end position="531"/>
    </location>
</feature>
<evidence type="ECO:0000256" key="3">
    <source>
        <dbReference type="PROSITE-ProRule" id="PRU01191"/>
    </source>
</evidence>
<accession>A0A811Q125</accession>
<evidence type="ECO:0000313" key="6">
    <source>
        <dbReference type="Proteomes" id="UP000604825"/>
    </source>
</evidence>
<feature type="region of interest" description="Disordered" evidence="4">
    <location>
        <begin position="907"/>
        <end position="928"/>
    </location>
</feature>
<feature type="compositionally biased region" description="Basic residues" evidence="4">
    <location>
        <begin position="243"/>
        <end position="260"/>
    </location>
</feature>
<feature type="region of interest" description="Disordered" evidence="4">
    <location>
        <begin position="17"/>
        <end position="39"/>
    </location>
</feature>
<evidence type="ECO:0000256" key="2">
    <source>
        <dbReference type="ARBA" id="ARBA00023163"/>
    </source>
</evidence>
<protein>
    <recommendedName>
        <fullName evidence="7">Scarecrow-like protein 9</fullName>
    </recommendedName>
</protein>
<feature type="region of interest" description="Disordered" evidence="4">
    <location>
        <begin position="82"/>
        <end position="149"/>
    </location>
</feature>
<dbReference type="EMBL" id="CAJGYO010000009">
    <property type="protein sequence ID" value="CAD6252615.1"/>
    <property type="molecule type" value="Genomic_DNA"/>
</dbReference>
<feature type="compositionally biased region" description="Low complexity" evidence="4">
    <location>
        <begin position="689"/>
        <end position="708"/>
    </location>
</feature>
<feature type="region of interest" description="Disordered" evidence="4">
    <location>
        <begin position="689"/>
        <end position="709"/>
    </location>
</feature>
<comment type="caution">
    <text evidence="3">Lacks conserved residue(s) required for the propagation of feature annotation.</text>
</comment>
<evidence type="ECO:0000256" key="4">
    <source>
        <dbReference type="SAM" id="MobiDB-lite"/>
    </source>
</evidence>
<evidence type="ECO:0000313" key="5">
    <source>
        <dbReference type="EMBL" id="CAD6252615.1"/>
    </source>
</evidence>
<dbReference type="Proteomes" id="UP000604825">
    <property type="component" value="Unassembled WGS sequence"/>
</dbReference>
<organism evidence="5 6">
    <name type="scientific">Miscanthus lutarioriparius</name>
    <dbReference type="NCBI Taxonomy" id="422564"/>
    <lineage>
        <taxon>Eukaryota</taxon>
        <taxon>Viridiplantae</taxon>
        <taxon>Streptophyta</taxon>
        <taxon>Embryophyta</taxon>
        <taxon>Tracheophyta</taxon>
        <taxon>Spermatophyta</taxon>
        <taxon>Magnoliopsida</taxon>
        <taxon>Liliopsida</taxon>
        <taxon>Poales</taxon>
        <taxon>Poaceae</taxon>
        <taxon>PACMAD clade</taxon>
        <taxon>Panicoideae</taxon>
        <taxon>Andropogonodae</taxon>
        <taxon>Andropogoneae</taxon>
        <taxon>Saccharinae</taxon>
        <taxon>Miscanthus</taxon>
    </lineage>
</organism>
<evidence type="ECO:0000256" key="1">
    <source>
        <dbReference type="ARBA" id="ARBA00023015"/>
    </source>
</evidence>
<comment type="caution">
    <text evidence="5">The sequence shown here is derived from an EMBL/GenBank/DDBJ whole genome shotgun (WGS) entry which is preliminary data.</text>
</comment>
<keyword evidence="2" id="KW-0804">Transcription</keyword>
<dbReference type="PROSITE" id="PS50985">
    <property type="entry name" value="GRAS"/>
    <property type="match status" value="3"/>
</dbReference>
<feature type="short sequence motif" description="VHIID" evidence="3">
    <location>
        <begin position="1822"/>
        <end position="1826"/>
    </location>
</feature>
<feature type="region of interest" description="Disordered" evidence="4">
    <location>
        <begin position="223"/>
        <end position="272"/>
    </location>
</feature>
<keyword evidence="6" id="KW-1185">Reference proteome</keyword>
<feature type="region of interest" description="Leucine repeat II (LRII)" evidence="3">
    <location>
        <begin position="1225"/>
        <end position="1257"/>
    </location>
</feature>
<sequence>MSQGASYLAALEPFSPSVFLDLPPTRGRPADSDDPDNSDDLVLPFISRMLMEEDIADKSFYQFPDHPALLTAQQPYAQILPDSAATASSPSDSSSYAATKTTTTTTSSGGSGTTANSTLSPSSDAPASSTDPASWAHSRGRNRPLPPPPLPAYPAANIWVGLGDSAQFLSPRQGQDAALDSTSTRNGGDMDMLNMAFRKGMEEAKKFLPTNNSLLIDLDDTSGKSLPKDTDNKPSTAFVATQVKRRRRNRSANGRGRKNRHAEDDLEAETGRHNKLMTPEQEETGTNELYDEIMTCDYAAFMKRMEDLRIAMDSESEKSTRKVSSKGAQGKQNLVNEVVDLRTMLMHCAQAVATGDSRSATEVLKQIKQHSSPRGDATQRLAHCFAMGLEARLAGTGSQAYQSLMAQHTSVVEFLKAYRLYTAACCFMKVRFIFSHMTVRVAVAGRSKLDIVEYGVQHGFQYPGLFHLLARREGGPPEVRVTAIAVPQPGFRPAHQIEETGRRLSNIAREMGVPFKFHGIAVKWEAVRAKDLNIDPDEVLVVNTRALGIRSNVFIHTVVNGTYGAPFFLARFREAQFDMIDATIPRDNNEWLLIERDIFGAFALNVIACEGADRVERPETYKQWQVRNHRAGLRQLPLNPEVVKAVRDKHQTVGISFTARSLLSAQQPYAQILSDATAAFSSDSAAVTSSRTGGNSTLSLSSSAPASADPTWPYDPIELSQLLYSPPYPDMGVGLDDFTADEVNAVFLPGQDSAFQPNLAFLDTAGGGGGGQRLSASLTALNAGGGGAQQQRASLVAQDASGGVGIQRSACAEEETKTEATTLPAGDGDHAALFSVFFGAQNGENMDMLNMVFLKGMEEAKKFLPTNNSLLIDLDDTSGQSLPTERDIKPSTAFVATQVKEEEVDGISMFGGSSNGRGRKKRYSQEDLEVETGRNNKLMMPEQEETGASELFDELMSCKYDGFLKHMKDLCIAMDSESQKSARKQRSGKKAEVRRPEPSWRSLASELMAPGRAEPFVAAAGAVGCAGRCRTKMSMFQLLVLHREGLVGCRLCETLVLNCRLTASTFLCIMLMLEAAKATTETVDALRTGAAAMKAMQKARGDATQRLAYCFAEGLEARLAGTGSQVYQSLVAKRTSVVEFLKAYKLFLAAVSLNKVHIIFTNRNIVDAVAGRSKLHIVAYGVQYGLQWPGLLHLLAGREGGPPDVRFTGIDLPQPGFRPTYQIEETGRRLSNCAREFGVPFKFHAIAAKWETICAEDLNIDPDEVLVVNSECHFSNLMDESVDVDTTSPRDLVLNNIRKMRPNIFIQIVNNGSYGAPFFLTRFREALFYYSALFDMLDATIPRDNDVRLLIERDIVGRSALNVIACEGADRLDRPETYKQWQVRNHRAGLKQLPLNPEVVKLVRIRGVHLTKRGQVDCDCLTLGQLKQHNFHPPTLSTRHRRCWTIISPSHQQMAAAVPEGEGLFADPEPFSPSIFLDLPPTPRPDGNGEVLASSDDLVLPFIMRILMEEDINDKFFYQFPDHPVLLQAQEPYAQILSDAATATVPPSSSDGPAQLLLSPPYPDTGLHGFTDDGVGPFFLPAQDGGSPELEQSPAQLRAAGDGDGDHAALASVFFNRGDADAEMLNKAFLKGMEEAKKFLPTTNSLLIDREAEEELGINGRGRKDRDRLSWDDLRLRQMETLRITMGSEAKKKARKGKGKSAQGRSSSNEAVELSTLLIHCAQTVATDNRRSATELLRQIKQHSSPKGDATQRLARCFAEGLEARLAGSGSQLYRSLMAERVSVVEYLKAYWLYLAACCFKMTAFRFSNRTILKAIAGRKKVHIVDYGVNYGVQWPALLYHLANFEGGPPEVRITGIDLPQPGFRPAVRIEETGRRLSNYARQLGVPFKFHGITVRWDTVCVDDLNIDPDEVLIVNSIMQFGNLMDEGVDIDSPSPRDVVLRTIHKMQPDAFILHIMNVSFSAPFFVTRFREALFFYSAMFDMLDATAPRDSHQRFLVERHLFRQCSLNVVACEGTDRVERPETYKQWQVRNHRAGLKQLPLDPDIVKTLRDNVRVQYHKDFVIDTDHNWLLQGWKGRILYAMSTWVADNPVSEL</sequence>
<evidence type="ECO:0008006" key="7">
    <source>
        <dbReference type="Google" id="ProtNLM"/>
    </source>
</evidence>
<feature type="region of interest" description="VHIID" evidence="3">
    <location>
        <begin position="1144"/>
        <end position="1209"/>
    </location>
</feature>
<proteinExistence type="inferred from homology"/>
<feature type="region of interest" description="SAW" evidence="3">
    <location>
        <begin position="2012"/>
        <end position="2087"/>
    </location>
</feature>
<comment type="similarity">
    <text evidence="3">Belongs to the GRAS family.</text>
</comment>
<gene>
    <name evidence="5" type="ORF">NCGR_LOCUS36264</name>
</gene>
<feature type="region of interest" description="VHIID" evidence="3">
    <location>
        <begin position="418"/>
        <end position="483"/>
    </location>
</feature>
<dbReference type="InterPro" id="IPR005202">
    <property type="entry name" value="TF_GRAS"/>
</dbReference>
<dbReference type="Pfam" id="PF03514">
    <property type="entry name" value="GRAS"/>
    <property type="match status" value="3"/>
</dbReference>
<feature type="region of interest" description="Leucine repeat I (LRI)" evidence="3">
    <location>
        <begin position="1712"/>
        <end position="1772"/>
    </location>
</feature>
<name>A0A811Q125_9POAL</name>
<feature type="region of interest" description="SAW" evidence="3">
    <location>
        <begin position="608"/>
        <end position="687"/>
    </location>
</feature>
<feature type="region of interest" description="Disordered" evidence="4">
    <location>
        <begin position="1686"/>
        <end position="1708"/>
    </location>
</feature>
<feature type="region of interest" description="VHIID" evidence="3">
    <location>
        <begin position="1791"/>
        <end position="1856"/>
    </location>
</feature>
<dbReference type="PANTHER" id="PTHR31636">
    <property type="entry name" value="OSJNBA0084A10.13 PROTEIN-RELATED"/>
    <property type="match status" value="1"/>
</dbReference>
<feature type="region of interest" description="SAW" evidence="3">
    <location>
        <begin position="1365"/>
        <end position="1445"/>
    </location>
</feature>
<dbReference type="OrthoDB" id="47276at2759"/>